<dbReference type="InterPro" id="IPR036910">
    <property type="entry name" value="HMG_box_dom_sf"/>
</dbReference>
<feature type="compositionally biased region" description="Low complexity" evidence="4">
    <location>
        <begin position="129"/>
        <end position="162"/>
    </location>
</feature>
<dbReference type="PANTHER" id="PTHR10270:SF161">
    <property type="entry name" value="SEX-DETERMINING REGION Y PROTEIN"/>
    <property type="match status" value="1"/>
</dbReference>
<keyword evidence="7" id="KW-1185">Reference proteome</keyword>
<evidence type="ECO:0000256" key="3">
    <source>
        <dbReference type="PROSITE-ProRule" id="PRU00267"/>
    </source>
</evidence>
<dbReference type="EMBL" id="OZ037951">
    <property type="protein sequence ID" value="CAL1714493.1"/>
    <property type="molecule type" value="Genomic_DNA"/>
</dbReference>
<name>A0ABP1E5K6_9APHY</name>
<dbReference type="Pfam" id="PF00505">
    <property type="entry name" value="HMG_box"/>
    <property type="match status" value="1"/>
</dbReference>
<keyword evidence="1 3" id="KW-0238">DNA-binding</keyword>
<dbReference type="PROSITE" id="PS50118">
    <property type="entry name" value="HMG_BOX_2"/>
    <property type="match status" value="1"/>
</dbReference>
<organism evidence="6 7">
    <name type="scientific">Somion occarium</name>
    <dbReference type="NCBI Taxonomy" id="3059160"/>
    <lineage>
        <taxon>Eukaryota</taxon>
        <taxon>Fungi</taxon>
        <taxon>Dikarya</taxon>
        <taxon>Basidiomycota</taxon>
        <taxon>Agaricomycotina</taxon>
        <taxon>Agaricomycetes</taxon>
        <taxon>Polyporales</taxon>
        <taxon>Cerrenaceae</taxon>
        <taxon>Somion</taxon>
    </lineage>
</organism>
<accession>A0ABP1E5K6</accession>
<dbReference type="SUPFAM" id="SSF47095">
    <property type="entry name" value="HMG-box"/>
    <property type="match status" value="1"/>
</dbReference>
<feature type="DNA-binding region" description="HMG box" evidence="3">
    <location>
        <begin position="44"/>
        <end position="115"/>
    </location>
</feature>
<proteinExistence type="predicted"/>
<dbReference type="Proteomes" id="UP001497453">
    <property type="component" value="Chromosome 8"/>
</dbReference>
<sequence length="279" mass="30613">MAPQRTAKTNKRANNPANEASKVTKVSTKAPDASERGSQEPNKIPRPPNSFILYRSRKLVEMAQCKTSSTTRQQANLSKEISLMWHEESDEVKARYTSLAKAKAEEHKIKYPGYKYCPGKGKKRKSAVKRSSSEMSGSSCSSESSASSQGSDASCSTQSSSSRSAVPKSVMRWSPVAIPSLTPPLRGAERLVSWPPAAPYVGLGSAAEVPETLWDEMSHQVDTQVDTRLVAVPVLDTCFDASAGFYDHDGSYPYLLPVPECEPSSNTLQYRARHHQDWI</sequence>
<dbReference type="PANTHER" id="PTHR10270">
    <property type="entry name" value="SOX TRANSCRIPTION FACTOR"/>
    <property type="match status" value="1"/>
</dbReference>
<evidence type="ECO:0000259" key="5">
    <source>
        <dbReference type="PROSITE" id="PS50118"/>
    </source>
</evidence>
<feature type="region of interest" description="Disordered" evidence="4">
    <location>
        <begin position="113"/>
        <end position="162"/>
    </location>
</feature>
<evidence type="ECO:0000313" key="6">
    <source>
        <dbReference type="EMBL" id="CAL1714493.1"/>
    </source>
</evidence>
<feature type="region of interest" description="Disordered" evidence="4">
    <location>
        <begin position="1"/>
        <end position="50"/>
    </location>
</feature>
<protein>
    <recommendedName>
        <fullName evidence="5">HMG box domain-containing protein</fullName>
    </recommendedName>
</protein>
<dbReference type="InterPro" id="IPR009071">
    <property type="entry name" value="HMG_box_dom"/>
</dbReference>
<dbReference type="SMART" id="SM00398">
    <property type="entry name" value="HMG"/>
    <property type="match status" value="1"/>
</dbReference>
<reference evidence="7" key="1">
    <citation type="submission" date="2024-04" db="EMBL/GenBank/DDBJ databases">
        <authorList>
            <person name="Shaw F."/>
            <person name="Minotto A."/>
        </authorList>
    </citation>
    <scope>NUCLEOTIDE SEQUENCE [LARGE SCALE GENOMIC DNA]</scope>
</reference>
<evidence type="ECO:0000256" key="2">
    <source>
        <dbReference type="ARBA" id="ARBA00023163"/>
    </source>
</evidence>
<evidence type="ECO:0000256" key="4">
    <source>
        <dbReference type="SAM" id="MobiDB-lite"/>
    </source>
</evidence>
<feature type="domain" description="HMG box" evidence="5">
    <location>
        <begin position="44"/>
        <end position="115"/>
    </location>
</feature>
<dbReference type="Gene3D" id="1.10.30.10">
    <property type="entry name" value="High mobility group box domain"/>
    <property type="match status" value="1"/>
</dbReference>
<keyword evidence="3" id="KW-0539">Nucleus</keyword>
<keyword evidence="2" id="KW-0804">Transcription</keyword>
<dbReference type="InterPro" id="IPR050140">
    <property type="entry name" value="SRY-related_HMG-box_TF-like"/>
</dbReference>
<gene>
    <name evidence="6" type="ORF">GFSPODELE1_LOCUS9796</name>
</gene>
<evidence type="ECO:0000256" key="1">
    <source>
        <dbReference type="ARBA" id="ARBA00023125"/>
    </source>
</evidence>
<dbReference type="CDD" id="cd01389">
    <property type="entry name" value="HMG-box_ROX1-like"/>
    <property type="match status" value="1"/>
</dbReference>
<evidence type="ECO:0000313" key="7">
    <source>
        <dbReference type="Proteomes" id="UP001497453"/>
    </source>
</evidence>